<dbReference type="EMBL" id="LJGU01000127">
    <property type="protein sequence ID" value="OEV02874.1"/>
    <property type="molecule type" value="Genomic_DNA"/>
</dbReference>
<feature type="region of interest" description="Disordered" evidence="1">
    <location>
        <begin position="185"/>
        <end position="229"/>
    </location>
</feature>
<dbReference type="Proteomes" id="UP000176101">
    <property type="component" value="Unassembled WGS sequence"/>
</dbReference>
<evidence type="ECO:0008006" key="4">
    <source>
        <dbReference type="Google" id="ProtNLM"/>
    </source>
</evidence>
<dbReference type="AlphaFoldDB" id="A0A1E7KG66"/>
<accession>A0A1E7KG66</accession>
<organism evidence="2 3">
    <name type="scientific">Streptomyces oceani</name>
    <dbReference type="NCBI Taxonomy" id="1075402"/>
    <lineage>
        <taxon>Bacteria</taxon>
        <taxon>Bacillati</taxon>
        <taxon>Actinomycetota</taxon>
        <taxon>Actinomycetes</taxon>
        <taxon>Kitasatosporales</taxon>
        <taxon>Streptomycetaceae</taxon>
        <taxon>Streptomyces</taxon>
    </lineage>
</organism>
<comment type="caution">
    <text evidence="2">The sequence shown here is derived from an EMBL/GenBank/DDBJ whole genome shotgun (WGS) entry which is preliminary data.</text>
</comment>
<gene>
    <name evidence="2" type="ORF">AN216_15875</name>
</gene>
<protein>
    <recommendedName>
        <fullName evidence="4">Lipoprotein</fullName>
    </recommendedName>
</protein>
<evidence type="ECO:0000313" key="2">
    <source>
        <dbReference type="EMBL" id="OEV02874.1"/>
    </source>
</evidence>
<feature type="region of interest" description="Disordered" evidence="1">
    <location>
        <begin position="1"/>
        <end position="40"/>
    </location>
</feature>
<evidence type="ECO:0000256" key="1">
    <source>
        <dbReference type="SAM" id="MobiDB-lite"/>
    </source>
</evidence>
<proteinExistence type="predicted"/>
<sequence length="229" mass="24520">MVAALVVGVSACGGGSEEEDDSKSSSGSEEKQADKGPSVLVKKANKAMAETSFRASGSTTAFPGARQVMRWDPEQGMHMKVEGDEGDEVREAYCKEGTSYISTSLLAASVSKQGQKVTIPDELGSSFVEQQGQGCEMYFKVPDSAKRAPGKDTTVDGEKTKAVTVKGGKSADVYRIAASGQARVLQMESKRNGQSSKSTYEGFGESYDITLPPEDQRISMEEFQKQVKQ</sequence>
<feature type="compositionally biased region" description="Basic and acidic residues" evidence="1">
    <location>
        <begin position="214"/>
        <end position="229"/>
    </location>
</feature>
<name>A0A1E7KG66_9ACTN</name>
<reference evidence="2 3" key="1">
    <citation type="journal article" date="2016" name="Front. Microbiol.">
        <title>Comparative Genomics Analysis of Streptomyces Species Reveals Their Adaptation to the Marine Environment and Their Diversity at the Genomic Level.</title>
        <authorList>
            <person name="Tian X."/>
            <person name="Zhang Z."/>
            <person name="Yang T."/>
            <person name="Chen M."/>
            <person name="Li J."/>
            <person name="Chen F."/>
            <person name="Yang J."/>
            <person name="Li W."/>
            <person name="Zhang B."/>
            <person name="Zhang Z."/>
            <person name="Wu J."/>
            <person name="Zhang C."/>
            <person name="Long L."/>
            <person name="Xiao J."/>
        </authorList>
    </citation>
    <scope>NUCLEOTIDE SEQUENCE [LARGE SCALE GENOMIC DNA]</scope>
    <source>
        <strain evidence="2 3">SCSIO 02100</strain>
    </source>
</reference>
<keyword evidence="3" id="KW-1185">Reference proteome</keyword>
<evidence type="ECO:0000313" key="3">
    <source>
        <dbReference type="Proteomes" id="UP000176101"/>
    </source>
</evidence>